<feature type="transmembrane region" description="Helical" evidence="1">
    <location>
        <begin position="57"/>
        <end position="78"/>
    </location>
</feature>
<dbReference type="AlphaFoldDB" id="A0A1G1Y7P5"/>
<feature type="transmembrane region" description="Helical" evidence="1">
    <location>
        <begin position="18"/>
        <end position="37"/>
    </location>
</feature>
<keyword evidence="1" id="KW-0812">Transmembrane</keyword>
<dbReference type="InterPro" id="IPR043713">
    <property type="entry name" value="DUF5654"/>
</dbReference>
<comment type="caution">
    <text evidence="2">The sequence shown here is derived from an EMBL/GenBank/DDBJ whole genome shotgun (WGS) entry which is preliminary data.</text>
</comment>
<organism evidence="2 3">
    <name type="scientific">Candidatus Buchananbacteria bacterium RIFCSPHIGHO2_01_FULL_47_11b</name>
    <dbReference type="NCBI Taxonomy" id="1797537"/>
    <lineage>
        <taxon>Bacteria</taxon>
        <taxon>Candidatus Buchananiibacteriota</taxon>
    </lineage>
</organism>
<dbReference type="Pfam" id="PF18898">
    <property type="entry name" value="DUF5654"/>
    <property type="match status" value="1"/>
</dbReference>
<keyword evidence="1" id="KW-1133">Transmembrane helix</keyword>
<evidence type="ECO:0000313" key="2">
    <source>
        <dbReference type="EMBL" id="OGY47760.1"/>
    </source>
</evidence>
<evidence type="ECO:0000313" key="3">
    <source>
        <dbReference type="Proteomes" id="UP000178385"/>
    </source>
</evidence>
<evidence type="ECO:0000256" key="1">
    <source>
        <dbReference type="SAM" id="Phobius"/>
    </source>
</evidence>
<keyword evidence="1" id="KW-0472">Membrane</keyword>
<sequence length="98" mass="10560">MTDQQPTQEEKKSLKVEVLEKVSTLATAGFGLVAALAWNDAIQSVFKEWFPAPGNSIAAKLIYALFITSLVVVITIQLGRAVNLAKNKLGKNGSDKQS</sequence>
<dbReference type="EMBL" id="MHIG01000008">
    <property type="protein sequence ID" value="OGY47760.1"/>
    <property type="molecule type" value="Genomic_DNA"/>
</dbReference>
<gene>
    <name evidence="2" type="ORF">A2840_01360</name>
</gene>
<accession>A0A1G1Y7P5</accession>
<protein>
    <submittedName>
        <fullName evidence="2">Uncharacterized protein</fullName>
    </submittedName>
</protein>
<proteinExistence type="predicted"/>
<reference evidence="2 3" key="1">
    <citation type="journal article" date="2016" name="Nat. Commun.">
        <title>Thousands of microbial genomes shed light on interconnected biogeochemical processes in an aquifer system.</title>
        <authorList>
            <person name="Anantharaman K."/>
            <person name="Brown C.T."/>
            <person name="Hug L.A."/>
            <person name="Sharon I."/>
            <person name="Castelle C.J."/>
            <person name="Probst A.J."/>
            <person name="Thomas B.C."/>
            <person name="Singh A."/>
            <person name="Wilkins M.J."/>
            <person name="Karaoz U."/>
            <person name="Brodie E.L."/>
            <person name="Williams K.H."/>
            <person name="Hubbard S.S."/>
            <person name="Banfield J.F."/>
        </authorList>
    </citation>
    <scope>NUCLEOTIDE SEQUENCE [LARGE SCALE GENOMIC DNA]</scope>
</reference>
<name>A0A1G1Y7P5_9BACT</name>
<dbReference type="Proteomes" id="UP000178385">
    <property type="component" value="Unassembled WGS sequence"/>
</dbReference>